<proteinExistence type="predicted"/>
<dbReference type="Gene3D" id="3.90.70.10">
    <property type="entry name" value="Cysteine proteinases"/>
    <property type="match status" value="1"/>
</dbReference>
<dbReference type="InterPro" id="IPR000668">
    <property type="entry name" value="Peptidase_C1A_C"/>
</dbReference>
<dbReference type="GO" id="GO:0006508">
    <property type="term" value="P:proteolysis"/>
    <property type="evidence" value="ECO:0007669"/>
    <property type="project" value="InterPro"/>
</dbReference>
<organism evidence="2 3">
    <name type="scientific">Arabis nemorensis</name>
    <dbReference type="NCBI Taxonomy" id="586526"/>
    <lineage>
        <taxon>Eukaryota</taxon>
        <taxon>Viridiplantae</taxon>
        <taxon>Streptophyta</taxon>
        <taxon>Embryophyta</taxon>
        <taxon>Tracheophyta</taxon>
        <taxon>Spermatophyta</taxon>
        <taxon>Magnoliopsida</taxon>
        <taxon>eudicotyledons</taxon>
        <taxon>Gunneridae</taxon>
        <taxon>Pentapetalae</taxon>
        <taxon>rosids</taxon>
        <taxon>malvids</taxon>
        <taxon>Brassicales</taxon>
        <taxon>Brassicaceae</taxon>
        <taxon>Arabideae</taxon>
        <taxon>Arabis</taxon>
    </lineage>
</organism>
<dbReference type="InterPro" id="IPR038765">
    <property type="entry name" value="Papain-like_cys_pep_sf"/>
</dbReference>
<sequence length="105" mass="11707">MLSKPLPFKKPKSVFKVKELIVLSNVDEEHLIRLLNNGPVAISIVYHVDFAKFTGDGIYEGHGEDTPDLGYHMLLCSGYGTLNGVHYFKVQNSAGLIGETWDSER</sequence>
<dbReference type="Pfam" id="PF00112">
    <property type="entry name" value="Peptidase_C1"/>
    <property type="match status" value="1"/>
</dbReference>
<feature type="domain" description="Peptidase C1A papain C-terminal" evidence="1">
    <location>
        <begin position="13"/>
        <end position="93"/>
    </location>
</feature>
<dbReference type="Proteomes" id="UP000489600">
    <property type="component" value="Unassembled WGS sequence"/>
</dbReference>
<name>A0A565AWZ6_9BRAS</name>
<evidence type="ECO:0000313" key="2">
    <source>
        <dbReference type="EMBL" id="VVA93892.1"/>
    </source>
</evidence>
<dbReference type="EMBL" id="CABITT030000002">
    <property type="protein sequence ID" value="VVA93892.1"/>
    <property type="molecule type" value="Genomic_DNA"/>
</dbReference>
<accession>A0A565AWZ6</accession>
<dbReference type="OrthoDB" id="1111003at2759"/>
<evidence type="ECO:0000313" key="3">
    <source>
        <dbReference type="Proteomes" id="UP000489600"/>
    </source>
</evidence>
<keyword evidence="3" id="KW-1185">Reference proteome</keyword>
<dbReference type="SUPFAM" id="SSF54001">
    <property type="entry name" value="Cysteine proteinases"/>
    <property type="match status" value="1"/>
</dbReference>
<dbReference type="AlphaFoldDB" id="A0A565AWZ6"/>
<evidence type="ECO:0000259" key="1">
    <source>
        <dbReference type="Pfam" id="PF00112"/>
    </source>
</evidence>
<gene>
    <name evidence="2" type="ORF">ANE_LOCUS4337</name>
</gene>
<reference evidence="2" key="1">
    <citation type="submission" date="2019-07" db="EMBL/GenBank/DDBJ databases">
        <authorList>
            <person name="Dittberner H."/>
        </authorList>
    </citation>
    <scope>NUCLEOTIDE SEQUENCE [LARGE SCALE GENOMIC DNA]</scope>
</reference>
<dbReference type="GO" id="GO:0008234">
    <property type="term" value="F:cysteine-type peptidase activity"/>
    <property type="evidence" value="ECO:0007669"/>
    <property type="project" value="InterPro"/>
</dbReference>
<protein>
    <recommendedName>
        <fullName evidence="1">Peptidase C1A papain C-terminal domain-containing protein</fullName>
    </recommendedName>
</protein>
<comment type="caution">
    <text evidence="2">The sequence shown here is derived from an EMBL/GenBank/DDBJ whole genome shotgun (WGS) entry which is preliminary data.</text>
</comment>